<dbReference type="PANTHER" id="PTHR37984:SF5">
    <property type="entry name" value="PROTEIN NYNRIN-LIKE"/>
    <property type="match status" value="1"/>
</dbReference>
<dbReference type="AlphaFoldDB" id="A0A7R8H3I4"/>
<sequence length="288" mass="32674">MPMDDDTSTPCLVQGIKSPSPPDLYTNSAQNWKVFAQKWRNYSIITRLAEQEEQYKVALLQHTLADELFSIMGLRLLQLRRNKQKGATVSDETFECFLSSIRQLVKTCNYDEASVDSLLRDRIVLGIRDTETKKLRLWDDSHVTPVGVTRTIMQNPKNRKPYSVEFIVVKPDLTPLLGLKAAEAMRLVKINECQMEQLEESVQPVISTSHRIPMALQPKVKAELDRLVSIGGIEPISEPTPWGSQIVIVEKKSGDMTICLDPAITIKLLNVNIIKYHYLKILCIICPN</sequence>
<keyword evidence="2" id="KW-1185">Reference proteome</keyword>
<reference evidence="1" key="1">
    <citation type="submission" date="2021-02" db="EMBL/GenBank/DDBJ databases">
        <authorList>
            <person name="Bekaert M."/>
        </authorList>
    </citation>
    <scope>NUCLEOTIDE SEQUENCE</scope>
    <source>
        <strain evidence="1">IoA-00</strain>
    </source>
</reference>
<dbReference type="EMBL" id="HG994592">
    <property type="protein sequence ID" value="CAF2832281.1"/>
    <property type="molecule type" value="Genomic_DNA"/>
</dbReference>
<evidence type="ECO:0000313" key="1">
    <source>
        <dbReference type="EMBL" id="CAF2832281.1"/>
    </source>
</evidence>
<name>A0A7R8H3I4_LEPSM</name>
<gene>
    <name evidence="1" type="ORF">LSAA_4212</name>
</gene>
<dbReference type="InterPro" id="IPR050951">
    <property type="entry name" value="Retrovirus_Pol_polyprotein"/>
</dbReference>
<dbReference type="Gene3D" id="3.10.10.10">
    <property type="entry name" value="HIV Type 1 Reverse Transcriptase, subunit A, domain 1"/>
    <property type="match status" value="1"/>
</dbReference>
<accession>A0A7R8H3I4</accession>
<dbReference type="GO" id="GO:0071897">
    <property type="term" value="P:DNA biosynthetic process"/>
    <property type="evidence" value="ECO:0007669"/>
    <property type="project" value="UniProtKB-ARBA"/>
</dbReference>
<dbReference type="Proteomes" id="UP000675881">
    <property type="component" value="Chromosome 13"/>
</dbReference>
<evidence type="ECO:0000313" key="2">
    <source>
        <dbReference type="Proteomes" id="UP000675881"/>
    </source>
</evidence>
<proteinExistence type="predicted"/>
<dbReference type="PANTHER" id="PTHR37984">
    <property type="entry name" value="PROTEIN CBG26694"/>
    <property type="match status" value="1"/>
</dbReference>
<protein>
    <submittedName>
        <fullName evidence="1">(salmon louse) hypothetical protein</fullName>
    </submittedName>
</protein>
<organism evidence="1 2">
    <name type="scientific">Lepeophtheirus salmonis</name>
    <name type="common">Salmon louse</name>
    <name type="synonym">Caligus salmonis</name>
    <dbReference type="NCBI Taxonomy" id="72036"/>
    <lineage>
        <taxon>Eukaryota</taxon>
        <taxon>Metazoa</taxon>
        <taxon>Ecdysozoa</taxon>
        <taxon>Arthropoda</taxon>
        <taxon>Crustacea</taxon>
        <taxon>Multicrustacea</taxon>
        <taxon>Hexanauplia</taxon>
        <taxon>Copepoda</taxon>
        <taxon>Siphonostomatoida</taxon>
        <taxon>Caligidae</taxon>
        <taxon>Lepeophtheirus</taxon>
    </lineage>
</organism>
<dbReference type="SUPFAM" id="SSF56672">
    <property type="entry name" value="DNA/RNA polymerases"/>
    <property type="match status" value="1"/>
</dbReference>
<dbReference type="InterPro" id="IPR043502">
    <property type="entry name" value="DNA/RNA_pol_sf"/>
</dbReference>